<evidence type="ECO:0000256" key="4">
    <source>
        <dbReference type="HAMAP-Rule" id="MF_00201"/>
    </source>
</evidence>
<sequence length="216" mass="24727">MKEEIVLHGVVLSEHSLREFDKRLQLLTMERGKMTVWASGAKRPNSPLLAGSRSFVFGKFHLREGKAGYTLRSVEVDAYFEEIAKDLEKACYAAYFLELAELVAQENLEAPQMVELLYLSLKALLHKGLKNELVRRIFELRMLMLEGEYTEEPPIPSGKSVQEAWHHVLSVPLGRLYTFTLEEGTLLSFSRNVDYLCKESFPKQFQSLRILKSLGS</sequence>
<accession>A0A7W9W0J2</accession>
<evidence type="ECO:0000256" key="1">
    <source>
        <dbReference type="ARBA" id="ARBA00022763"/>
    </source>
</evidence>
<dbReference type="EMBL" id="JACHHH010000003">
    <property type="protein sequence ID" value="MBB6040926.1"/>
    <property type="molecule type" value="Genomic_DNA"/>
</dbReference>
<keyword evidence="2 4" id="KW-0233">DNA recombination</keyword>
<comment type="caution">
    <text evidence="6">The sequence shown here is derived from an EMBL/GenBank/DDBJ whole genome shotgun (WGS) entry which is preliminary data.</text>
</comment>
<dbReference type="InterPro" id="IPR022572">
    <property type="entry name" value="DNA_rep/recomb_RecO_N"/>
</dbReference>
<dbReference type="Pfam" id="PF02565">
    <property type="entry name" value="RecO_C"/>
    <property type="match status" value="1"/>
</dbReference>
<dbReference type="Pfam" id="PF11967">
    <property type="entry name" value="RecO_N"/>
    <property type="match status" value="1"/>
</dbReference>
<dbReference type="AlphaFoldDB" id="A0A7W9W0J2"/>
<protein>
    <recommendedName>
        <fullName evidence="4">DNA repair protein RecO</fullName>
    </recommendedName>
    <alternativeName>
        <fullName evidence="4">Recombination protein O</fullName>
    </alternativeName>
</protein>
<evidence type="ECO:0000256" key="3">
    <source>
        <dbReference type="ARBA" id="ARBA00023204"/>
    </source>
</evidence>
<dbReference type="GO" id="GO:0043590">
    <property type="term" value="C:bacterial nucleoid"/>
    <property type="evidence" value="ECO:0007669"/>
    <property type="project" value="TreeGrafter"/>
</dbReference>
<evidence type="ECO:0000259" key="5">
    <source>
        <dbReference type="Pfam" id="PF11967"/>
    </source>
</evidence>
<dbReference type="PANTHER" id="PTHR33991:SF1">
    <property type="entry name" value="DNA REPAIR PROTEIN RECO"/>
    <property type="match status" value="1"/>
</dbReference>
<evidence type="ECO:0000256" key="2">
    <source>
        <dbReference type="ARBA" id="ARBA00023172"/>
    </source>
</evidence>
<evidence type="ECO:0000313" key="7">
    <source>
        <dbReference type="Proteomes" id="UP000522163"/>
    </source>
</evidence>
<name>A0A7W9W0J2_9FIRM</name>
<comment type="function">
    <text evidence="4">Involved in DNA repair and RecF pathway recombination.</text>
</comment>
<dbReference type="GO" id="GO:0006302">
    <property type="term" value="P:double-strand break repair"/>
    <property type="evidence" value="ECO:0007669"/>
    <property type="project" value="TreeGrafter"/>
</dbReference>
<reference evidence="6 7" key="1">
    <citation type="submission" date="2020-08" db="EMBL/GenBank/DDBJ databases">
        <title>Genomic Encyclopedia of Type Strains, Phase IV (KMG-IV): sequencing the most valuable type-strain genomes for metagenomic binning, comparative biology and taxonomic classification.</title>
        <authorList>
            <person name="Goeker M."/>
        </authorList>
    </citation>
    <scope>NUCLEOTIDE SEQUENCE [LARGE SCALE GENOMIC DNA]</scope>
    <source>
        <strain evidence="6 7">DSM 17245</strain>
    </source>
</reference>
<gene>
    <name evidence="4" type="primary">recO</name>
    <name evidence="6" type="ORF">HNQ46_000889</name>
</gene>
<dbReference type="InterPro" id="IPR037278">
    <property type="entry name" value="ARFGAP/RecO"/>
</dbReference>
<dbReference type="SUPFAM" id="SSF57863">
    <property type="entry name" value="ArfGap/RecO-like zinc finger"/>
    <property type="match status" value="1"/>
</dbReference>
<dbReference type="GeneID" id="85014447"/>
<dbReference type="GO" id="GO:0006310">
    <property type="term" value="P:DNA recombination"/>
    <property type="evidence" value="ECO:0007669"/>
    <property type="project" value="UniProtKB-UniRule"/>
</dbReference>
<dbReference type="PANTHER" id="PTHR33991">
    <property type="entry name" value="DNA REPAIR PROTEIN RECO"/>
    <property type="match status" value="1"/>
</dbReference>
<organism evidence="6 7">
    <name type="scientific">Oribacterium sinus</name>
    <dbReference type="NCBI Taxonomy" id="237576"/>
    <lineage>
        <taxon>Bacteria</taxon>
        <taxon>Bacillati</taxon>
        <taxon>Bacillota</taxon>
        <taxon>Clostridia</taxon>
        <taxon>Lachnospirales</taxon>
        <taxon>Lachnospiraceae</taxon>
        <taxon>Oribacterium</taxon>
    </lineage>
</organism>
<dbReference type="SUPFAM" id="SSF50249">
    <property type="entry name" value="Nucleic acid-binding proteins"/>
    <property type="match status" value="1"/>
</dbReference>
<dbReference type="Gene3D" id="2.40.50.140">
    <property type="entry name" value="Nucleic acid-binding proteins"/>
    <property type="match status" value="1"/>
</dbReference>
<proteinExistence type="inferred from homology"/>
<dbReference type="NCBIfam" id="TIGR00613">
    <property type="entry name" value="reco"/>
    <property type="match status" value="1"/>
</dbReference>
<comment type="similarity">
    <text evidence="4">Belongs to the RecO family.</text>
</comment>
<keyword evidence="1 4" id="KW-0227">DNA damage</keyword>
<dbReference type="InterPro" id="IPR012340">
    <property type="entry name" value="NA-bd_OB-fold"/>
</dbReference>
<dbReference type="InterPro" id="IPR003717">
    <property type="entry name" value="RecO"/>
</dbReference>
<dbReference type="HAMAP" id="MF_00201">
    <property type="entry name" value="RecO"/>
    <property type="match status" value="1"/>
</dbReference>
<dbReference type="Proteomes" id="UP000522163">
    <property type="component" value="Unassembled WGS sequence"/>
</dbReference>
<feature type="domain" description="DNA replication/recombination mediator RecO N-terminal" evidence="5">
    <location>
        <begin position="5"/>
        <end position="76"/>
    </location>
</feature>
<keyword evidence="3 4" id="KW-0234">DNA repair</keyword>
<dbReference type="RefSeq" id="WP_183683362.1">
    <property type="nucleotide sequence ID" value="NZ_CAUQUA010000022.1"/>
</dbReference>
<evidence type="ECO:0000313" key="6">
    <source>
        <dbReference type="EMBL" id="MBB6040926.1"/>
    </source>
</evidence>